<accession>A0A9D1H8D6</accession>
<protein>
    <submittedName>
        <fullName evidence="13">Chloride channel protein</fullName>
    </submittedName>
</protein>
<dbReference type="Gene3D" id="3.10.580.10">
    <property type="entry name" value="CBS-domain"/>
    <property type="match status" value="1"/>
</dbReference>
<dbReference type="SUPFAM" id="SSF54631">
    <property type="entry name" value="CBS-domain pair"/>
    <property type="match status" value="1"/>
</dbReference>
<dbReference type="InterPro" id="IPR046342">
    <property type="entry name" value="CBS_dom_sf"/>
</dbReference>
<dbReference type="PRINTS" id="PR00762">
    <property type="entry name" value="CLCHANNEL"/>
</dbReference>
<reference evidence="13" key="1">
    <citation type="submission" date="2020-10" db="EMBL/GenBank/DDBJ databases">
        <authorList>
            <person name="Gilroy R."/>
        </authorList>
    </citation>
    <scope>NUCLEOTIDE SEQUENCE</scope>
    <source>
        <strain evidence="13">1383</strain>
    </source>
</reference>
<feature type="transmembrane region" description="Helical" evidence="11">
    <location>
        <begin position="88"/>
        <end position="108"/>
    </location>
</feature>
<evidence type="ECO:0000256" key="7">
    <source>
        <dbReference type="ARBA" id="ARBA00023173"/>
    </source>
</evidence>
<dbReference type="AlphaFoldDB" id="A0A9D1H8D6"/>
<evidence type="ECO:0000256" key="10">
    <source>
        <dbReference type="PROSITE-ProRule" id="PRU00703"/>
    </source>
</evidence>
<keyword evidence="6 11" id="KW-0472">Membrane</keyword>
<evidence type="ECO:0000313" key="13">
    <source>
        <dbReference type="EMBL" id="HIT97528.1"/>
    </source>
</evidence>
<feature type="transmembrane region" description="Helical" evidence="11">
    <location>
        <begin position="437"/>
        <end position="457"/>
    </location>
</feature>
<feature type="transmembrane region" description="Helical" evidence="11">
    <location>
        <begin position="295"/>
        <end position="313"/>
    </location>
</feature>
<feature type="transmembrane region" description="Helical" evidence="11">
    <location>
        <begin position="345"/>
        <end position="366"/>
    </location>
</feature>
<dbReference type="Proteomes" id="UP000824161">
    <property type="component" value="Unassembled WGS sequence"/>
</dbReference>
<organism evidence="13 14">
    <name type="scientific">Candidatus Merdimorpha stercoravium</name>
    <dbReference type="NCBI Taxonomy" id="2840863"/>
    <lineage>
        <taxon>Bacteria</taxon>
        <taxon>Pseudomonadati</taxon>
        <taxon>Bacteroidota</taxon>
        <taxon>Flavobacteriia</taxon>
        <taxon>Flavobacteriales</taxon>
        <taxon>Candidatus Merdimorpha</taxon>
    </lineage>
</organism>
<keyword evidence="4 11" id="KW-1133">Transmembrane helix</keyword>
<feature type="transmembrane region" description="Helical" evidence="11">
    <location>
        <begin position="182"/>
        <end position="207"/>
    </location>
</feature>
<comment type="caution">
    <text evidence="13">The sequence shown here is derived from an EMBL/GenBank/DDBJ whole genome shotgun (WGS) entry which is preliminary data.</text>
</comment>
<evidence type="ECO:0000256" key="1">
    <source>
        <dbReference type="ARBA" id="ARBA00004141"/>
    </source>
</evidence>
<dbReference type="PROSITE" id="PS51371">
    <property type="entry name" value="CBS"/>
    <property type="match status" value="2"/>
</dbReference>
<dbReference type="InterPro" id="IPR000644">
    <property type="entry name" value="CBS_dom"/>
</dbReference>
<evidence type="ECO:0000256" key="5">
    <source>
        <dbReference type="ARBA" id="ARBA00023065"/>
    </source>
</evidence>
<feature type="transmembrane region" description="Helical" evidence="11">
    <location>
        <begin position="214"/>
        <end position="236"/>
    </location>
</feature>
<comment type="subcellular location">
    <subcellularLocation>
        <location evidence="1">Membrane</location>
        <topology evidence="1">Multi-pass membrane protein</topology>
    </subcellularLocation>
</comment>
<feature type="domain" description="CBS" evidence="12">
    <location>
        <begin position="492"/>
        <end position="552"/>
    </location>
</feature>
<dbReference type="InterPro" id="IPR001807">
    <property type="entry name" value="ClC"/>
</dbReference>
<proteinExistence type="predicted"/>
<dbReference type="GO" id="GO:0005254">
    <property type="term" value="F:chloride channel activity"/>
    <property type="evidence" value="ECO:0007669"/>
    <property type="project" value="UniProtKB-KW"/>
</dbReference>
<dbReference type="PANTHER" id="PTHR43427">
    <property type="entry name" value="CHLORIDE CHANNEL PROTEIN CLC-E"/>
    <property type="match status" value="1"/>
</dbReference>
<keyword evidence="8" id="KW-0868">Chloride</keyword>
<evidence type="ECO:0000256" key="6">
    <source>
        <dbReference type="ARBA" id="ARBA00023136"/>
    </source>
</evidence>
<keyword evidence="2" id="KW-0813">Transport</keyword>
<dbReference type="Pfam" id="PF00654">
    <property type="entry name" value="Voltage_CLC"/>
    <property type="match status" value="1"/>
</dbReference>
<feature type="transmembrane region" description="Helical" evidence="11">
    <location>
        <begin position="378"/>
        <end position="397"/>
    </location>
</feature>
<dbReference type="InterPro" id="IPR014743">
    <property type="entry name" value="Cl-channel_core"/>
</dbReference>
<evidence type="ECO:0000256" key="8">
    <source>
        <dbReference type="ARBA" id="ARBA00023214"/>
    </source>
</evidence>
<evidence type="ECO:0000256" key="2">
    <source>
        <dbReference type="ARBA" id="ARBA00022448"/>
    </source>
</evidence>
<keyword evidence="9" id="KW-0407">Ion channel</keyword>
<dbReference type="SMART" id="SM00116">
    <property type="entry name" value="CBS"/>
    <property type="match status" value="2"/>
</dbReference>
<name>A0A9D1H8D6_9FLAO</name>
<reference evidence="13" key="2">
    <citation type="journal article" date="2021" name="PeerJ">
        <title>Extensive microbial diversity within the chicken gut microbiome revealed by metagenomics and culture.</title>
        <authorList>
            <person name="Gilroy R."/>
            <person name="Ravi A."/>
            <person name="Getino M."/>
            <person name="Pursley I."/>
            <person name="Horton D.L."/>
            <person name="Alikhan N.F."/>
            <person name="Baker D."/>
            <person name="Gharbi K."/>
            <person name="Hall N."/>
            <person name="Watson M."/>
            <person name="Adriaenssens E.M."/>
            <person name="Foster-Nyarko E."/>
            <person name="Jarju S."/>
            <person name="Secka A."/>
            <person name="Antonio M."/>
            <person name="Oren A."/>
            <person name="Chaudhuri R.R."/>
            <person name="La Ragione R."/>
            <person name="Hildebrand F."/>
            <person name="Pallen M.J."/>
        </authorList>
    </citation>
    <scope>NUCLEOTIDE SEQUENCE</scope>
    <source>
        <strain evidence="13">1383</strain>
    </source>
</reference>
<feature type="transmembrane region" description="Helical" evidence="11">
    <location>
        <begin position="409"/>
        <end position="430"/>
    </location>
</feature>
<dbReference type="Pfam" id="PF00571">
    <property type="entry name" value="CBS"/>
    <property type="match status" value="2"/>
</dbReference>
<keyword evidence="10" id="KW-0129">CBS domain</keyword>
<keyword evidence="5" id="KW-0406">Ion transport</keyword>
<evidence type="ECO:0000256" key="3">
    <source>
        <dbReference type="ARBA" id="ARBA00022692"/>
    </source>
</evidence>
<dbReference type="CDD" id="cd00400">
    <property type="entry name" value="Voltage_gated_ClC"/>
    <property type="match status" value="1"/>
</dbReference>
<dbReference type="GO" id="GO:0034707">
    <property type="term" value="C:chloride channel complex"/>
    <property type="evidence" value="ECO:0007669"/>
    <property type="project" value="UniProtKB-KW"/>
</dbReference>
<evidence type="ECO:0000313" key="14">
    <source>
        <dbReference type="Proteomes" id="UP000824161"/>
    </source>
</evidence>
<dbReference type="SUPFAM" id="SSF81340">
    <property type="entry name" value="Clc chloride channel"/>
    <property type="match status" value="1"/>
</dbReference>
<keyword evidence="7" id="KW-0869">Chloride channel</keyword>
<feature type="domain" description="CBS" evidence="12">
    <location>
        <begin position="558"/>
        <end position="616"/>
    </location>
</feature>
<dbReference type="Gene3D" id="1.10.3080.10">
    <property type="entry name" value="Clc chloride channel"/>
    <property type="match status" value="1"/>
</dbReference>
<dbReference type="PANTHER" id="PTHR43427:SF6">
    <property type="entry name" value="CHLORIDE CHANNEL PROTEIN CLC-E"/>
    <property type="match status" value="1"/>
</dbReference>
<dbReference type="EMBL" id="DVLY01000040">
    <property type="protein sequence ID" value="HIT97528.1"/>
    <property type="molecule type" value="Genomic_DNA"/>
</dbReference>
<gene>
    <name evidence="13" type="ORF">IAC44_01680</name>
</gene>
<feature type="transmembrane region" description="Helical" evidence="11">
    <location>
        <begin position="256"/>
        <end position="274"/>
    </location>
</feature>
<evidence type="ECO:0000256" key="4">
    <source>
        <dbReference type="ARBA" id="ARBA00022989"/>
    </source>
</evidence>
<sequence length="623" mass="68180">MARKRSLWQRAKLRAAYLRRILGSPREAFRRFGVWRYRNMSLRRLILLSAVLVGLLGGISSVILKNLTHLIQHFVENTLVEQMGFNGFYFAFPIVGITLTLLVIRYVIRREVGHGIPNVLYSISRGKSLLPFRSTYASLITAPLTIGFGGSVGLEGPAVGTGAAVGSNFARLLNLDAKTRSLLLGCGTAAALSAIFKVPITGIIFVIEVFALDLTMASLIPLILASATGILVSYVFMGQSLTLDFRQDASFHPGNILYYVLLALFTSLASIHFTRIYSRVGKFFENRLHSRLTRLLLGGLGLGCLIYLMPPLYGDGYATMNSLLAGDFASVIDFSWAHGWTDNPWMAVVLLVVLLYLKMVATTVTFGAGGVGGTFAPTLFMGAVAGLAFAQAVNLVHPEADLSLSNFSLVGMAGMMAGVMQSPLSAVFLIAETTGGYVLIAPLMIVSALSFVITKFYTPYSVYTEELAKKGDLPGRDKDKAILREMELDELIETDFVKIPVDATLGEVVQNAVARSSRNIFPVVSPHNHLVGIVLLDDLRQVMFDPSLYAKLRVSDLMIQPPAVIDTQTDTMETIAQKFQKTGAWNLPVVGYHNRYAGFISRGRMLSAYRQKVVEMSRDAELF</sequence>
<evidence type="ECO:0000256" key="9">
    <source>
        <dbReference type="ARBA" id="ARBA00023303"/>
    </source>
</evidence>
<feature type="transmembrane region" description="Helical" evidence="11">
    <location>
        <begin position="129"/>
        <end position="148"/>
    </location>
</feature>
<keyword evidence="3 11" id="KW-0812">Transmembrane</keyword>
<dbReference type="InterPro" id="IPR050368">
    <property type="entry name" value="ClC-type_chloride_channel"/>
</dbReference>
<evidence type="ECO:0000256" key="11">
    <source>
        <dbReference type="SAM" id="Phobius"/>
    </source>
</evidence>
<evidence type="ECO:0000259" key="12">
    <source>
        <dbReference type="PROSITE" id="PS51371"/>
    </source>
</evidence>